<feature type="compositionally biased region" description="Basic and acidic residues" evidence="1">
    <location>
        <begin position="560"/>
        <end position="569"/>
    </location>
</feature>
<feature type="region of interest" description="Disordered" evidence="1">
    <location>
        <begin position="621"/>
        <end position="655"/>
    </location>
</feature>
<dbReference type="EMBL" id="FO082046">
    <property type="protein sequence ID" value="CCE86714.1"/>
    <property type="molecule type" value="Genomic_DNA"/>
</dbReference>
<sequence>MTLFLSKLPFKKERKIKSQSTEIDITRKNKNPFAFIGKSIKLLKRSKKQGSISKKEHREVDATSGELANLLGSYDECGSYGFTPVEEPCLATTEEEMTFLDDKENRTPHRAQSQREPTKDNTTSKGTSQIFTTLKIGLTRNLAKTNVLKASTNHFSRAAFAACFSPKNSHKHNEVSPSSGDSPDPVEHITSNNSCSTLATNSSNMMDSSLQSQDPNLTPDTSMSSIASFSNSCKNSHGNICSDDASSSKNNLTNTVIPPLYNTRVRKEVFGISEWPSSHSNILYGLGSQRRKTYEAFKQIGISSRKLSIIEEEALEESYEEKEDSNRKRFEDIIGPTLLKHGMSADEDNIIEKENYRDSLTPPFVSFSPIVRDIEQEEGNLSHNESTIEEKSINQHISHHVEDGIIEEEQNVAIANNNVGTQIPIEDVGETYEPRSLQMIPNIGNGSWDDLDEEAHSSPVKISLPPSHKEKTCDEYKSALPHHNSLHNSQHKEGTSVNGGCILYSSDGENQNEQDENGCETFLQRGKSQDFANYVDLNDNKTIKKPGYFSDDENVSQARRSPDTSHEENSCFSTDDESWNGDTQESGIHEDIPDATKVCKNMAESTSDIDNEETTLSLNYITDSDVDTIEEKEEKRPQYELSTGDESVADSSTNRHDDNQEVKLFLESLSAKKAFAFSDEESSDNSPKEEESDTGDVLSQAETAEICERAAKPFDSFPRNKLDAIVELDETIRENEIYGSEEEANRIVFGNYYTPIEMDEEIEMNGTDDGDCDDAMSTDSSVQEADKEAGSCLRSMDDSISIEGIDELLSGMSSETEEDEVQTIDSDSSYYSSIYSDDSSIYPSGSCFFRQAEIETVLNYGTTVYTFKEPCNAKSSSESKIRFNQFAELVVFDNEAELREEDTVPKDIRHTEKKSILKSPSCPFSEFSLGMIERDECVPHVSLKHEEASELRDRQVRSYYLEEFV</sequence>
<feature type="region of interest" description="Disordered" evidence="1">
    <location>
        <begin position="542"/>
        <end position="594"/>
    </location>
</feature>
<evidence type="ECO:0000256" key="1">
    <source>
        <dbReference type="SAM" id="MobiDB-lite"/>
    </source>
</evidence>
<dbReference type="InParanoid" id="G8Y1L1"/>
<dbReference type="HOGENOM" id="CLU_306765_0_0_1"/>
<feature type="region of interest" description="Disordered" evidence="1">
    <location>
        <begin position="167"/>
        <end position="222"/>
    </location>
</feature>
<dbReference type="Proteomes" id="UP000005222">
    <property type="component" value="Chromosome N"/>
</dbReference>
<feature type="region of interest" description="Disordered" evidence="1">
    <location>
        <begin position="676"/>
        <end position="699"/>
    </location>
</feature>
<protein>
    <submittedName>
        <fullName evidence="2">Piso0_005220 protein</fullName>
    </submittedName>
</protein>
<feature type="compositionally biased region" description="Polar residues" evidence="1">
    <location>
        <begin position="110"/>
        <end position="127"/>
    </location>
</feature>
<accession>G8Y1L1</accession>
<feature type="compositionally biased region" description="Polar residues" evidence="1">
    <location>
        <begin position="640"/>
        <end position="652"/>
    </location>
</feature>
<feature type="region of interest" description="Disordered" evidence="1">
    <location>
        <begin position="101"/>
        <end position="127"/>
    </location>
</feature>
<evidence type="ECO:0000313" key="3">
    <source>
        <dbReference type="Proteomes" id="UP000005222"/>
    </source>
</evidence>
<proteinExistence type="predicted"/>
<evidence type="ECO:0000313" key="2">
    <source>
        <dbReference type="EMBL" id="CCE86714.1"/>
    </source>
</evidence>
<name>G8Y1L1_PICSO</name>
<gene>
    <name evidence="2" type="primary">Piso0_005220</name>
    <name evidence="2" type="ORF">GNLVRS01_PISO0N10397g</name>
</gene>
<organism evidence="2 3">
    <name type="scientific">Pichia sorbitophila (strain ATCC MYA-4447 / BCRC 22081 / CBS 7064 / NBRC 10061 / NRRL Y-12695)</name>
    <name type="common">Hybrid yeast</name>
    <dbReference type="NCBI Taxonomy" id="559304"/>
    <lineage>
        <taxon>Eukaryota</taxon>
        <taxon>Fungi</taxon>
        <taxon>Dikarya</taxon>
        <taxon>Ascomycota</taxon>
        <taxon>Saccharomycotina</taxon>
        <taxon>Pichiomycetes</taxon>
        <taxon>Debaryomycetaceae</taxon>
        <taxon>Millerozyma</taxon>
    </lineage>
</organism>
<reference evidence="2 3" key="1">
    <citation type="journal article" date="2012" name="G3 (Bethesda)">
        <title>Pichia sorbitophila, an interspecies yeast hybrid reveals early steps of genome resolution following polyploidization.</title>
        <authorList>
            <person name="Leh Louis V."/>
            <person name="Despons L."/>
            <person name="Friedrich A."/>
            <person name="Martin T."/>
            <person name="Durrens P."/>
            <person name="Casaregola S."/>
            <person name="Neuveglise C."/>
            <person name="Fairhead C."/>
            <person name="Marck C."/>
            <person name="Cruz J.A."/>
            <person name="Straub M.L."/>
            <person name="Kugler V."/>
            <person name="Sacerdot C."/>
            <person name="Uzunov Z."/>
            <person name="Thierry A."/>
            <person name="Weiss S."/>
            <person name="Bleykasten C."/>
            <person name="De Montigny J."/>
            <person name="Jacques N."/>
            <person name="Jung P."/>
            <person name="Lemaire M."/>
            <person name="Mallet S."/>
            <person name="Morel G."/>
            <person name="Richard G.F."/>
            <person name="Sarkar A."/>
            <person name="Savel G."/>
            <person name="Schacherer J."/>
            <person name="Seret M.L."/>
            <person name="Talla E."/>
            <person name="Samson G."/>
            <person name="Jubin C."/>
            <person name="Poulain J."/>
            <person name="Vacherie B."/>
            <person name="Barbe V."/>
            <person name="Pelletier E."/>
            <person name="Sherman D.J."/>
            <person name="Westhof E."/>
            <person name="Weissenbach J."/>
            <person name="Baret P.V."/>
            <person name="Wincker P."/>
            <person name="Gaillardin C."/>
            <person name="Dujon B."/>
            <person name="Souciet J.L."/>
        </authorList>
    </citation>
    <scope>NUCLEOTIDE SEQUENCE [LARGE SCALE GENOMIC DNA]</scope>
    <source>
        <strain evidence="3">ATCC MYA-4447 / BCRC 22081 / CBS 7064 / NBRC 10061 / NRRL Y-12695</strain>
    </source>
</reference>
<keyword evidence="3" id="KW-1185">Reference proteome</keyword>
<feature type="compositionally biased region" description="Polar residues" evidence="1">
    <location>
        <begin position="189"/>
        <end position="222"/>
    </location>
</feature>
<dbReference type="AlphaFoldDB" id="G8Y1L1"/>